<feature type="transmembrane region" description="Helical" evidence="1">
    <location>
        <begin position="20"/>
        <end position="40"/>
    </location>
</feature>
<keyword evidence="1" id="KW-0472">Membrane</keyword>
<name>A0ABT8ZPQ2_9SPHN</name>
<accession>A0ABT8ZPQ2</accession>
<organism evidence="2 3">
    <name type="scientific">Sphingobium cyanobacteriorum</name>
    <dbReference type="NCBI Taxonomy" id="3063954"/>
    <lineage>
        <taxon>Bacteria</taxon>
        <taxon>Pseudomonadati</taxon>
        <taxon>Pseudomonadota</taxon>
        <taxon>Alphaproteobacteria</taxon>
        <taxon>Sphingomonadales</taxon>
        <taxon>Sphingomonadaceae</taxon>
        <taxon>Sphingobium</taxon>
    </lineage>
</organism>
<evidence type="ECO:0000313" key="3">
    <source>
        <dbReference type="Proteomes" id="UP001176471"/>
    </source>
</evidence>
<dbReference type="EMBL" id="JAUQOM010000009">
    <property type="protein sequence ID" value="MDO7836495.1"/>
    <property type="molecule type" value="Genomic_DNA"/>
</dbReference>
<gene>
    <name evidence="2" type="ORF">Q4610_15720</name>
</gene>
<evidence type="ECO:0000256" key="1">
    <source>
        <dbReference type="SAM" id="Phobius"/>
    </source>
</evidence>
<reference evidence="2" key="1">
    <citation type="submission" date="2023-07" db="EMBL/GenBank/DDBJ databases">
        <title>Bacterial whole genome sequence for Sphingobium sp. HBC34.</title>
        <authorList>
            <person name="Le V."/>
            <person name="Ko S.-R."/>
            <person name="Ahn C.-Y."/>
            <person name="Oh H.-M."/>
        </authorList>
    </citation>
    <scope>NUCLEOTIDE SEQUENCE</scope>
    <source>
        <strain evidence="2">HBC34</strain>
    </source>
</reference>
<dbReference type="RefSeq" id="WP_304536917.1">
    <property type="nucleotide sequence ID" value="NZ_JAUQOM010000009.1"/>
</dbReference>
<sequence>MQNSIIWLENHDKLAGWAQFLGAMLALVATYFTVFVPIWHRKRQLNNAAKRLLLHGFEVVESYHRTSAFFLPFPISLKGAARSVGAVVDEINRFPVFELDDQGERSTARHLFALVAMLDLIRMALENFANDLDGKQASEDDRDFIRDFIGQQLEFIRKMLAGEELKRPEWPVEIPIKPS</sequence>
<proteinExistence type="predicted"/>
<dbReference type="Proteomes" id="UP001176471">
    <property type="component" value="Unassembled WGS sequence"/>
</dbReference>
<evidence type="ECO:0000313" key="2">
    <source>
        <dbReference type="EMBL" id="MDO7836495.1"/>
    </source>
</evidence>
<protein>
    <recommendedName>
        <fullName evidence="4">DUF4760 domain-containing protein</fullName>
    </recommendedName>
</protein>
<keyword evidence="3" id="KW-1185">Reference proteome</keyword>
<comment type="caution">
    <text evidence="2">The sequence shown here is derived from an EMBL/GenBank/DDBJ whole genome shotgun (WGS) entry which is preliminary data.</text>
</comment>
<keyword evidence="1" id="KW-1133">Transmembrane helix</keyword>
<evidence type="ECO:0008006" key="4">
    <source>
        <dbReference type="Google" id="ProtNLM"/>
    </source>
</evidence>
<keyword evidence="1" id="KW-0812">Transmembrane</keyword>